<feature type="coiled-coil region" evidence="1">
    <location>
        <begin position="67"/>
        <end position="94"/>
    </location>
</feature>
<gene>
    <name evidence="3" type="ORF">TCAL_10573</name>
</gene>
<feature type="compositionally biased region" description="Basic residues" evidence="2">
    <location>
        <begin position="578"/>
        <end position="587"/>
    </location>
</feature>
<proteinExistence type="predicted"/>
<feature type="region of interest" description="Disordered" evidence="2">
    <location>
        <begin position="398"/>
        <end position="587"/>
    </location>
</feature>
<reference evidence="3 4" key="1">
    <citation type="journal article" date="2018" name="Nat. Ecol. Evol.">
        <title>Genomic signatures of mitonuclear coevolution across populations of Tigriopus californicus.</title>
        <authorList>
            <person name="Barreto F.S."/>
            <person name="Watson E.T."/>
            <person name="Lima T.G."/>
            <person name="Willett C.S."/>
            <person name="Edmands S."/>
            <person name="Li W."/>
            <person name="Burton R.S."/>
        </authorList>
    </citation>
    <scope>NUCLEOTIDE SEQUENCE [LARGE SCALE GENOMIC DNA]</scope>
    <source>
        <strain evidence="3 4">San Diego</strain>
    </source>
</reference>
<dbReference type="AlphaFoldDB" id="A0A553PK80"/>
<feature type="compositionally biased region" description="Basic and acidic residues" evidence="2">
    <location>
        <begin position="425"/>
        <end position="439"/>
    </location>
</feature>
<keyword evidence="1" id="KW-0175">Coiled coil</keyword>
<feature type="region of interest" description="Disordered" evidence="2">
    <location>
        <begin position="1"/>
        <end position="25"/>
    </location>
</feature>
<feature type="compositionally biased region" description="Acidic residues" evidence="2">
    <location>
        <begin position="492"/>
        <end position="501"/>
    </location>
</feature>
<dbReference type="Proteomes" id="UP000318571">
    <property type="component" value="Chromosome 11"/>
</dbReference>
<name>A0A553PK80_TIGCA</name>
<keyword evidence="4" id="KW-1185">Reference proteome</keyword>
<feature type="compositionally biased region" description="Polar residues" evidence="2">
    <location>
        <begin position="538"/>
        <end position="559"/>
    </location>
</feature>
<feature type="compositionally biased region" description="Polar residues" evidence="2">
    <location>
        <begin position="101"/>
        <end position="112"/>
    </location>
</feature>
<evidence type="ECO:0000256" key="1">
    <source>
        <dbReference type="SAM" id="Coils"/>
    </source>
</evidence>
<sequence>MTKANGNGPFNGHDRGKLSPLPQTNGVGSLSVVPLMGVKPPYEALEDRQNVFELKLISLAQELTRYREHSSQEMATKNKEISALRQKLREVEHNASKKNTIVTTGSTTSQANGPDKTQPLVPNGVADRPVPPGLNDDQGSHKNCREDMHQLLIEFQKVKSDLGELMVVYDDLQDRFHEIDRSWRCNLVFVGIKVDPHGMFENSECLESKIRNIIRNKLNISREIIIQRCQRVFNGSDQKNNRPIVVNFQVRFTSFYGYDKLIIDDHIYIYNENEKRVQRLPFTYSGNPSILDDDPNELILSGIGGRHRPKTCPVISPSKTRRAVSVESILDRIPGVTMSIGGGSLEDTNQFRRSTLTSAKSSPSVHQLGLGEHEGKMVPNFALATGVIQDNQFCIQEESEDNGPGRKSVDDDGDQSSDFNQADLELSKQVRSIRDKEGIVNDEDQHDGNSSSSDPEEVFAKPGSLANPLTNPSSLAQKGSNTLIGQAKDAAESDSDDEDESGTLPLNHVINFDEWNNTGTYIPPTLRNRTMSSKKSKNGCTNHNTSSYNNPASENSSKPTPRLKAKFRKGNSDSNKISRSRGKRKGP</sequence>
<feature type="compositionally biased region" description="Polar residues" evidence="2">
    <location>
        <begin position="467"/>
        <end position="484"/>
    </location>
</feature>
<organism evidence="3 4">
    <name type="scientific">Tigriopus californicus</name>
    <name type="common">Marine copepod</name>
    <dbReference type="NCBI Taxonomy" id="6832"/>
    <lineage>
        <taxon>Eukaryota</taxon>
        <taxon>Metazoa</taxon>
        <taxon>Ecdysozoa</taxon>
        <taxon>Arthropoda</taxon>
        <taxon>Crustacea</taxon>
        <taxon>Multicrustacea</taxon>
        <taxon>Hexanauplia</taxon>
        <taxon>Copepoda</taxon>
        <taxon>Harpacticoida</taxon>
        <taxon>Harpacticidae</taxon>
        <taxon>Tigriopus</taxon>
    </lineage>
</organism>
<comment type="caution">
    <text evidence="3">The sequence shown here is derived from an EMBL/GenBank/DDBJ whole genome shotgun (WGS) entry which is preliminary data.</text>
</comment>
<feature type="region of interest" description="Disordered" evidence="2">
    <location>
        <begin position="101"/>
        <end position="123"/>
    </location>
</feature>
<protein>
    <submittedName>
        <fullName evidence="3">Uncharacterized protein</fullName>
    </submittedName>
</protein>
<evidence type="ECO:0000313" key="4">
    <source>
        <dbReference type="Proteomes" id="UP000318571"/>
    </source>
</evidence>
<evidence type="ECO:0000256" key="2">
    <source>
        <dbReference type="SAM" id="MobiDB-lite"/>
    </source>
</evidence>
<dbReference type="EMBL" id="VCGU01000003">
    <property type="protein sequence ID" value="TRY78066.1"/>
    <property type="molecule type" value="Genomic_DNA"/>
</dbReference>
<accession>A0A553PK80</accession>
<evidence type="ECO:0000313" key="3">
    <source>
        <dbReference type="EMBL" id="TRY78066.1"/>
    </source>
</evidence>